<reference evidence="2 3" key="1">
    <citation type="submission" date="2024-04" db="EMBL/GenBank/DDBJ databases">
        <authorList>
            <person name="Wu Y.S."/>
            <person name="Zhang L."/>
        </authorList>
    </citation>
    <scope>NUCLEOTIDE SEQUENCE [LARGE SCALE GENOMIC DNA]</scope>
    <source>
        <strain evidence="2 3">KG-01</strain>
    </source>
</reference>
<gene>
    <name evidence="2" type="ORF">AAF454_05810</name>
</gene>
<name>A0ABU9LIT6_9BACL</name>
<dbReference type="InterPro" id="IPR007436">
    <property type="entry name" value="DUF485"/>
</dbReference>
<dbReference type="Pfam" id="PF04341">
    <property type="entry name" value="DUF485"/>
    <property type="match status" value="1"/>
</dbReference>
<keyword evidence="1" id="KW-1133">Transmembrane helix</keyword>
<keyword evidence="1" id="KW-0812">Transmembrane</keyword>
<comment type="caution">
    <text evidence="2">The sequence shown here is derived from an EMBL/GenBank/DDBJ whole genome shotgun (WGS) entry which is preliminary data.</text>
</comment>
<feature type="transmembrane region" description="Helical" evidence="1">
    <location>
        <begin position="50"/>
        <end position="71"/>
    </location>
</feature>
<dbReference type="PANTHER" id="PTHR38441">
    <property type="entry name" value="INTEGRAL MEMBRANE PROTEIN-RELATED"/>
    <property type="match status" value="1"/>
</dbReference>
<evidence type="ECO:0000256" key="1">
    <source>
        <dbReference type="SAM" id="Phobius"/>
    </source>
</evidence>
<evidence type="ECO:0000313" key="2">
    <source>
        <dbReference type="EMBL" id="MEL5987927.1"/>
    </source>
</evidence>
<evidence type="ECO:0000313" key="3">
    <source>
        <dbReference type="Proteomes" id="UP001398420"/>
    </source>
</evidence>
<feature type="transmembrane region" description="Helical" evidence="1">
    <location>
        <begin position="83"/>
        <end position="105"/>
    </location>
</feature>
<sequence>MDQNLNGSDVLNAKATSTEVDKAVELTEQEYVKISESSEYHALVKKKNKFLVPMTIFFLAFYFTLPLLTSFTKVLHAKAIGDITWVWIFALAQFIMVWAFAMIYVKKANAFDKDAAVIIEKAKDGGYK</sequence>
<dbReference type="PANTHER" id="PTHR38441:SF1">
    <property type="entry name" value="MEMBRANE PROTEIN"/>
    <property type="match status" value="1"/>
</dbReference>
<organism evidence="2 3">
    <name type="scientific">Kurthia gibsonii</name>
    <dbReference type="NCBI Taxonomy" id="33946"/>
    <lineage>
        <taxon>Bacteria</taxon>
        <taxon>Bacillati</taxon>
        <taxon>Bacillota</taxon>
        <taxon>Bacilli</taxon>
        <taxon>Bacillales</taxon>
        <taxon>Caryophanaceae</taxon>
        <taxon>Kurthia</taxon>
    </lineage>
</organism>
<accession>A0ABU9LIT6</accession>
<dbReference type="RefSeq" id="WP_082701412.1">
    <property type="nucleotide sequence ID" value="NZ_CP147847.1"/>
</dbReference>
<proteinExistence type="predicted"/>
<keyword evidence="1" id="KW-0472">Membrane</keyword>
<keyword evidence="3" id="KW-1185">Reference proteome</keyword>
<protein>
    <submittedName>
        <fullName evidence="2">DUF485 domain-containing protein</fullName>
    </submittedName>
</protein>
<dbReference type="EMBL" id="JBCEWA010000004">
    <property type="protein sequence ID" value="MEL5987927.1"/>
    <property type="molecule type" value="Genomic_DNA"/>
</dbReference>
<dbReference type="Proteomes" id="UP001398420">
    <property type="component" value="Unassembled WGS sequence"/>
</dbReference>